<dbReference type="Pfam" id="PF03797">
    <property type="entry name" value="Autotransporter"/>
    <property type="match status" value="1"/>
</dbReference>
<name>A0ABX7B8I3_9PROT</name>
<dbReference type="Proteomes" id="UP000595197">
    <property type="component" value="Chromosome"/>
</dbReference>
<proteinExistence type="predicted"/>
<feature type="region of interest" description="Disordered" evidence="1">
    <location>
        <begin position="1"/>
        <end position="55"/>
    </location>
</feature>
<reference evidence="3" key="1">
    <citation type="submission" date="2021-02" db="EMBL/GenBank/DDBJ databases">
        <title>Skermanella TT6 skin isolate.</title>
        <authorList>
            <person name="Lee K."/>
            <person name="Ganzorig M."/>
        </authorList>
    </citation>
    <scope>NUCLEOTIDE SEQUENCE</scope>
    <source>
        <strain evidence="3">TT6</strain>
    </source>
</reference>
<evidence type="ECO:0000313" key="3">
    <source>
        <dbReference type="EMBL" id="QQP90443.1"/>
    </source>
</evidence>
<evidence type="ECO:0000259" key="2">
    <source>
        <dbReference type="Pfam" id="PF03797"/>
    </source>
</evidence>
<keyword evidence="4" id="KW-1185">Reference proteome</keyword>
<accession>A0ABX7B8I3</accession>
<gene>
    <name evidence="3" type="ORF">IGS68_04075</name>
</gene>
<dbReference type="InterPro" id="IPR036709">
    <property type="entry name" value="Autotransporte_beta_dom_sf"/>
</dbReference>
<dbReference type="SUPFAM" id="SSF103515">
    <property type="entry name" value="Autotransporter"/>
    <property type="match status" value="1"/>
</dbReference>
<evidence type="ECO:0000313" key="4">
    <source>
        <dbReference type="Proteomes" id="UP000595197"/>
    </source>
</evidence>
<feature type="domain" description="Autotransporter" evidence="2">
    <location>
        <begin position="30"/>
        <end position="95"/>
    </location>
</feature>
<feature type="region of interest" description="Disordered" evidence="1">
    <location>
        <begin position="94"/>
        <end position="181"/>
    </location>
</feature>
<dbReference type="EMBL" id="CP067420">
    <property type="protein sequence ID" value="QQP90443.1"/>
    <property type="molecule type" value="Genomic_DNA"/>
</dbReference>
<feature type="compositionally biased region" description="Basic and acidic residues" evidence="1">
    <location>
        <begin position="23"/>
        <end position="41"/>
    </location>
</feature>
<protein>
    <submittedName>
        <fullName evidence="3">Autotransporter outer membrane beta-barrel domain-containing protein</fullName>
    </submittedName>
</protein>
<dbReference type="InterPro" id="IPR006315">
    <property type="entry name" value="OM_autotransptr_brl_dom"/>
</dbReference>
<dbReference type="InterPro" id="IPR005546">
    <property type="entry name" value="Autotransporte_beta"/>
</dbReference>
<dbReference type="NCBIfam" id="TIGR01414">
    <property type="entry name" value="autotrans_barl"/>
    <property type="match status" value="1"/>
</dbReference>
<sequence>MPTGSAGRASGCREPQRRRAAAGRREEHRGRGDSGTDKGFDWRGGGMQFGADAERAPGIVVGVSAGFSRTVVLHERAGTDGDVSSYLLGLYGRRTLGTDRPEPPGRGRAGSTSWPALGSPRRISAGPSCPPPSREAAPPMSTGSTSGPPPSCPGPASSRTAIPRTAPPGRSWPSPARPRTP</sequence>
<feature type="compositionally biased region" description="Low complexity" evidence="1">
    <location>
        <begin position="137"/>
        <end position="146"/>
    </location>
</feature>
<organism evidence="3 4">
    <name type="scientific">Skermanella cutis</name>
    <dbReference type="NCBI Taxonomy" id="2775420"/>
    <lineage>
        <taxon>Bacteria</taxon>
        <taxon>Pseudomonadati</taxon>
        <taxon>Pseudomonadota</taxon>
        <taxon>Alphaproteobacteria</taxon>
        <taxon>Rhodospirillales</taxon>
        <taxon>Azospirillaceae</taxon>
        <taxon>Skermanella</taxon>
    </lineage>
</organism>
<feature type="compositionally biased region" description="Basic and acidic residues" evidence="1">
    <location>
        <begin position="96"/>
        <end position="105"/>
    </location>
</feature>
<evidence type="ECO:0000256" key="1">
    <source>
        <dbReference type="SAM" id="MobiDB-lite"/>
    </source>
</evidence>
<dbReference type="Gene3D" id="2.40.128.130">
    <property type="entry name" value="Autotransporter beta-domain"/>
    <property type="match status" value="1"/>
</dbReference>